<organism evidence="2 3">
    <name type="scientific">Paraburkholderia bryophila</name>
    <dbReference type="NCBI Taxonomy" id="420952"/>
    <lineage>
        <taxon>Bacteria</taxon>
        <taxon>Pseudomonadati</taxon>
        <taxon>Pseudomonadota</taxon>
        <taxon>Betaproteobacteria</taxon>
        <taxon>Burkholderiales</taxon>
        <taxon>Burkholderiaceae</taxon>
        <taxon>Paraburkholderia</taxon>
    </lineage>
</organism>
<feature type="region of interest" description="Disordered" evidence="1">
    <location>
        <begin position="38"/>
        <end position="67"/>
    </location>
</feature>
<evidence type="ECO:0000313" key="2">
    <source>
        <dbReference type="EMBL" id="NYH19317.1"/>
    </source>
</evidence>
<protein>
    <submittedName>
        <fullName evidence="2">Uncharacterized protein</fullName>
    </submittedName>
</protein>
<comment type="caution">
    <text evidence="2">The sequence shown here is derived from an EMBL/GenBank/DDBJ whole genome shotgun (WGS) entry which is preliminary data.</text>
</comment>
<evidence type="ECO:0000256" key="1">
    <source>
        <dbReference type="SAM" id="MobiDB-lite"/>
    </source>
</evidence>
<gene>
    <name evidence="2" type="ORF">GGD41_006545</name>
</gene>
<dbReference type="Proteomes" id="UP000572540">
    <property type="component" value="Unassembled WGS sequence"/>
</dbReference>
<accession>A0A7Y9WEF7</accession>
<dbReference type="AlphaFoldDB" id="A0A7Y9WEF7"/>
<feature type="compositionally biased region" description="Pro residues" evidence="1">
    <location>
        <begin position="49"/>
        <end position="67"/>
    </location>
</feature>
<evidence type="ECO:0000313" key="3">
    <source>
        <dbReference type="Proteomes" id="UP000572540"/>
    </source>
</evidence>
<name>A0A7Y9WEF7_9BURK</name>
<sequence>MKIMDMPIMKKKRTVASQAAARGPLPELPEGLLDELVKGPMTPVTEQPPHQPPHPSPRPQLHPESPA</sequence>
<reference evidence="2 3" key="1">
    <citation type="submission" date="2020-07" db="EMBL/GenBank/DDBJ databases">
        <title>Exploring microbial biodiversity for novel pathways involved in the catabolism of aromatic compounds derived from lignin.</title>
        <authorList>
            <person name="Elkins J."/>
        </authorList>
    </citation>
    <scope>NUCLEOTIDE SEQUENCE [LARGE SCALE GENOMIC DNA]</scope>
    <source>
        <strain evidence="2 3">H2C3B</strain>
    </source>
</reference>
<proteinExistence type="predicted"/>
<dbReference type="EMBL" id="JACCAU010000001">
    <property type="protein sequence ID" value="NYH19317.1"/>
    <property type="molecule type" value="Genomic_DNA"/>
</dbReference>